<evidence type="ECO:0008006" key="4">
    <source>
        <dbReference type="Google" id="ProtNLM"/>
    </source>
</evidence>
<dbReference type="EMBL" id="NPKI01000015">
    <property type="protein sequence ID" value="PAQ02498.1"/>
    <property type="molecule type" value="Genomic_DNA"/>
</dbReference>
<organism evidence="2 3">
    <name type="scientific">Mesorhizobium mediterraneum</name>
    <dbReference type="NCBI Taxonomy" id="43617"/>
    <lineage>
        <taxon>Bacteria</taxon>
        <taxon>Pseudomonadati</taxon>
        <taxon>Pseudomonadota</taxon>
        <taxon>Alphaproteobacteria</taxon>
        <taxon>Hyphomicrobiales</taxon>
        <taxon>Phyllobacteriaceae</taxon>
        <taxon>Mesorhizobium</taxon>
    </lineage>
</organism>
<accession>A0AB36RD58</accession>
<gene>
    <name evidence="2" type="ORF">CIT25_12160</name>
</gene>
<feature type="compositionally biased region" description="Basic and acidic residues" evidence="1">
    <location>
        <begin position="66"/>
        <end position="75"/>
    </location>
</feature>
<protein>
    <recommendedName>
        <fullName evidence="4">Propionyl-coenzyme A carboxylase alpha polypeptide</fullName>
    </recommendedName>
</protein>
<name>A0AB36RD58_9HYPH</name>
<proteinExistence type="predicted"/>
<comment type="caution">
    <text evidence="2">The sequence shown here is derived from an EMBL/GenBank/DDBJ whole genome shotgun (WGS) entry which is preliminary data.</text>
</comment>
<keyword evidence="3" id="KW-1185">Reference proteome</keyword>
<evidence type="ECO:0000313" key="2">
    <source>
        <dbReference type="EMBL" id="PAQ02498.1"/>
    </source>
</evidence>
<evidence type="ECO:0000256" key="1">
    <source>
        <dbReference type="SAM" id="MobiDB-lite"/>
    </source>
</evidence>
<dbReference type="Proteomes" id="UP000216215">
    <property type="component" value="Unassembled WGS sequence"/>
</dbReference>
<reference evidence="3" key="1">
    <citation type="submission" date="2017-08" db="EMBL/GenBank/DDBJ databases">
        <title>Mesorhizobium wenxinae sp. nov., a novel rhizobial species isolated from root nodules of chickpea (Cicer arietinum L.).</title>
        <authorList>
            <person name="Zhang J."/>
        </authorList>
    </citation>
    <scope>NUCLEOTIDE SEQUENCE [LARGE SCALE GENOMIC DNA]</scope>
    <source>
        <strain evidence="3">USDA 3392</strain>
    </source>
</reference>
<feature type="region of interest" description="Disordered" evidence="1">
    <location>
        <begin position="1"/>
        <end position="75"/>
    </location>
</feature>
<evidence type="ECO:0000313" key="3">
    <source>
        <dbReference type="Proteomes" id="UP000216215"/>
    </source>
</evidence>
<sequence>MHCCSAELFETPAGQRPPLSCRTSPPLEGRSAVVPASANFQHRSRSAAPKLPSPPKWGEMAGRPEGGAKERQPSS</sequence>
<dbReference type="AlphaFoldDB" id="A0AB36RD58"/>